<feature type="region of interest" description="Disordered" evidence="1">
    <location>
        <begin position="1"/>
        <end position="67"/>
    </location>
</feature>
<dbReference type="Proteomes" id="UP000603227">
    <property type="component" value="Unassembled WGS sequence"/>
</dbReference>
<name>A0A919GQC1_9ACTN</name>
<reference evidence="2" key="1">
    <citation type="journal article" date="2014" name="Int. J. Syst. Evol. Microbiol.">
        <title>Complete genome sequence of Corynebacterium casei LMG S-19264T (=DSM 44701T), isolated from a smear-ripened cheese.</title>
        <authorList>
            <consortium name="US DOE Joint Genome Institute (JGI-PGF)"/>
            <person name="Walter F."/>
            <person name="Albersmeier A."/>
            <person name="Kalinowski J."/>
            <person name="Ruckert C."/>
        </authorList>
    </citation>
    <scope>NUCLEOTIDE SEQUENCE</scope>
    <source>
        <strain evidence="2">CGMCC 4.7403</strain>
    </source>
</reference>
<comment type="caution">
    <text evidence="2">The sequence shown here is derived from an EMBL/GenBank/DDBJ whole genome shotgun (WGS) entry which is preliminary data.</text>
</comment>
<gene>
    <name evidence="2" type="ORF">GCM10017771_35920</name>
</gene>
<sequence length="125" mass="13019">MTAAGSSTSGESSFQVLPDESPKKADVNTSASSVGAGPDRAADHMGPARVQACTGRGSPGRPACCGRADTTRAPLLVRRQVVDIFEPARELERPSTLAFVPGAEGLIEAELRPQGQAQTDKETRT</sequence>
<evidence type="ECO:0000256" key="1">
    <source>
        <dbReference type="SAM" id="MobiDB-lite"/>
    </source>
</evidence>
<keyword evidence="3" id="KW-1185">Reference proteome</keyword>
<feature type="compositionally biased region" description="Low complexity" evidence="1">
    <location>
        <begin position="1"/>
        <end position="13"/>
    </location>
</feature>
<protein>
    <submittedName>
        <fullName evidence="2">Uncharacterized protein</fullName>
    </submittedName>
</protein>
<dbReference type="EMBL" id="BNAT01000011">
    <property type="protein sequence ID" value="GHH88853.1"/>
    <property type="molecule type" value="Genomic_DNA"/>
</dbReference>
<reference evidence="2" key="2">
    <citation type="submission" date="2020-09" db="EMBL/GenBank/DDBJ databases">
        <authorList>
            <person name="Sun Q."/>
            <person name="Zhou Y."/>
        </authorList>
    </citation>
    <scope>NUCLEOTIDE SEQUENCE</scope>
    <source>
        <strain evidence="2">CGMCC 4.7403</strain>
    </source>
</reference>
<evidence type="ECO:0000313" key="2">
    <source>
        <dbReference type="EMBL" id="GHH88853.1"/>
    </source>
</evidence>
<organism evidence="2 3">
    <name type="scientific">Streptomyces capitiformicae</name>
    <dbReference type="NCBI Taxonomy" id="2014920"/>
    <lineage>
        <taxon>Bacteria</taxon>
        <taxon>Bacillati</taxon>
        <taxon>Actinomycetota</taxon>
        <taxon>Actinomycetes</taxon>
        <taxon>Kitasatosporales</taxon>
        <taxon>Streptomycetaceae</taxon>
        <taxon>Streptomyces</taxon>
    </lineage>
</organism>
<proteinExistence type="predicted"/>
<evidence type="ECO:0000313" key="3">
    <source>
        <dbReference type="Proteomes" id="UP000603227"/>
    </source>
</evidence>
<accession>A0A919GQC1</accession>
<dbReference type="AlphaFoldDB" id="A0A919GQC1"/>